<proteinExistence type="predicted"/>
<dbReference type="RefSeq" id="WP_184344481.1">
    <property type="nucleotide sequence ID" value="NZ_JACHIG010000019.1"/>
</dbReference>
<keyword evidence="2" id="KW-1185">Reference proteome</keyword>
<comment type="caution">
    <text evidence="1">The sequence shown here is derived from an EMBL/GenBank/DDBJ whole genome shotgun (WGS) entry which is preliminary data.</text>
</comment>
<dbReference type="Proteomes" id="UP000590740">
    <property type="component" value="Unassembled WGS sequence"/>
</dbReference>
<organism evidence="1 2">
    <name type="scientific">Prosthecobacter vanneervenii</name>
    <dbReference type="NCBI Taxonomy" id="48466"/>
    <lineage>
        <taxon>Bacteria</taxon>
        <taxon>Pseudomonadati</taxon>
        <taxon>Verrucomicrobiota</taxon>
        <taxon>Verrucomicrobiia</taxon>
        <taxon>Verrucomicrobiales</taxon>
        <taxon>Verrucomicrobiaceae</taxon>
        <taxon>Prosthecobacter</taxon>
    </lineage>
</organism>
<sequence>MPSINSNFDWVDTPNPAERGFSITAKESVNDMIPDFLSNVVLWSDCPAWIKNAEAIPPSLQGYTLVHSMKADYQKRTFIFGRTRTNLERNTPFQVSWVKRMQFWPTVLLKLWFEQGNLSLSGNQKDGNVVHVRSKTRDGAMYPTWFKTSRFLSERPWPRTTSRSPTPITDTVTWSFDGSEGNIPECLHPGCRFPRFQTSGKVLFDAGTAEVEIGNDLQVVEYPATPMTDWEVYPVEDTPQNIGGFWFRELVEAYPPIDDRDITQ</sequence>
<evidence type="ECO:0000313" key="1">
    <source>
        <dbReference type="EMBL" id="MBB5035560.1"/>
    </source>
</evidence>
<accession>A0A7W7YG36</accession>
<dbReference type="AlphaFoldDB" id="A0A7W7YG36"/>
<gene>
    <name evidence="1" type="ORF">HNQ65_005173</name>
</gene>
<dbReference type="EMBL" id="JACHIG010000019">
    <property type="protein sequence ID" value="MBB5035560.1"/>
    <property type="molecule type" value="Genomic_DNA"/>
</dbReference>
<evidence type="ECO:0000313" key="2">
    <source>
        <dbReference type="Proteomes" id="UP000590740"/>
    </source>
</evidence>
<protein>
    <submittedName>
        <fullName evidence="1">Uncharacterized protein</fullName>
    </submittedName>
</protein>
<reference evidence="1 2" key="1">
    <citation type="submission" date="2020-08" db="EMBL/GenBank/DDBJ databases">
        <title>Genomic Encyclopedia of Type Strains, Phase IV (KMG-IV): sequencing the most valuable type-strain genomes for metagenomic binning, comparative biology and taxonomic classification.</title>
        <authorList>
            <person name="Goeker M."/>
        </authorList>
    </citation>
    <scope>NUCLEOTIDE SEQUENCE [LARGE SCALE GENOMIC DNA]</scope>
    <source>
        <strain evidence="1 2">DSM 12252</strain>
    </source>
</reference>
<name>A0A7W7YG36_9BACT</name>